<dbReference type="Proteomes" id="UP000663829">
    <property type="component" value="Unassembled WGS sequence"/>
</dbReference>
<organism evidence="2 5">
    <name type="scientific">Didymodactylos carnosus</name>
    <dbReference type="NCBI Taxonomy" id="1234261"/>
    <lineage>
        <taxon>Eukaryota</taxon>
        <taxon>Metazoa</taxon>
        <taxon>Spiralia</taxon>
        <taxon>Gnathifera</taxon>
        <taxon>Rotifera</taxon>
        <taxon>Eurotatoria</taxon>
        <taxon>Bdelloidea</taxon>
        <taxon>Philodinida</taxon>
        <taxon>Philodinidae</taxon>
        <taxon>Didymodactylos</taxon>
    </lineage>
</organism>
<evidence type="ECO:0000313" key="2">
    <source>
        <dbReference type="EMBL" id="CAF0897674.1"/>
    </source>
</evidence>
<sequence>MASIAPMRNMTATHAKSSAKNSDFQSDMIINFIEKAIHISQQAVLDKLTQLEMKSKITTNRCSAIEQQLETNVLPQITVLTGLISSISRRIIEHEREIIKMKVEISRHERYFNDMLHLCVVTELLKKEGITGLYVDILIDGFVALVQSAHITDAVDADTMTCIDYLEHRTGEIILSTSGINKQYSLDQSSDRQKIL</sequence>
<evidence type="ECO:0000313" key="1">
    <source>
        <dbReference type="EMBL" id="CAF0738089.1"/>
    </source>
</evidence>
<dbReference type="EMBL" id="CAJNOQ010001474">
    <property type="protein sequence ID" value="CAF0897674.1"/>
    <property type="molecule type" value="Genomic_DNA"/>
</dbReference>
<gene>
    <name evidence="2" type="ORF">GPM918_LOCUS8464</name>
    <name evidence="1" type="ORF">OVA965_LOCUS1266</name>
    <name evidence="4" type="ORF">SRO942_LOCUS8464</name>
    <name evidence="3" type="ORF">TMI583_LOCUS1267</name>
</gene>
<protein>
    <submittedName>
        <fullName evidence="2">Uncharacterized protein</fullName>
    </submittedName>
</protein>
<keyword evidence="5" id="KW-1185">Reference proteome</keyword>
<evidence type="ECO:0000313" key="4">
    <source>
        <dbReference type="EMBL" id="CAF3680663.1"/>
    </source>
</evidence>
<evidence type="ECO:0000313" key="3">
    <source>
        <dbReference type="EMBL" id="CAF3515095.1"/>
    </source>
</evidence>
<dbReference type="EMBL" id="CAJOBC010001474">
    <property type="protein sequence ID" value="CAF3680663.1"/>
    <property type="molecule type" value="Genomic_DNA"/>
</dbReference>
<name>A0A813ZFC9_9BILA</name>
<dbReference type="AlphaFoldDB" id="A0A813ZFC9"/>
<dbReference type="Proteomes" id="UP000677228">
    <property type="component" value="Unassembled WGS sequence"/>
</dbReference>
<evidence type="ECO:0000313" key="5">
    <source>
        <dbReference type="Proteomes" id="UP000663829"/>
    </source>
</evidence>
<dbReference type="Proteomes" id="UP000682733">
    <property type="component" value="Unassembled WGS sequence"/>
</dbReference>
<dbReference type="EMBL" id="CAJNOK010000226">
    <property type="protein sequence ID" value="CAF0738089.1"/>
    <property type="molecule type" value="Genomic_DNA"/>
</dbReference>
<dbReference type="Proteomes" id="UP000681722">
    <property type="component" value="Unassembled WGS sequence"/>
</dbReference>
<reference evidence="2" key="1">
    <citation type="submission" date="2021-02" db="EMBL/GenBank/DDBJ databases">
        <authorList>
            <person name="Nowell W R."/>
        </authorList>
    </citation>
    <scope>NUCLEOTIDE SEQUENCE</scope>
</reference>
<proteinExistence type="predicted"/>
<dbReference type="EMBL" id="CAJOBA010000226">
    <property type="protein sequence ID" value="CAF3515095.1"/>
    <property type="molecule type" value="Genomic_DNA"/>
</dbReference>
<accession>A0A813ZFC9</accession>
<comment type="caution">
    <text evidence="2">The sequence shown here is derived from an EMBL/GenBank/DDBJ whole genome shotgun (WGS) entry which is preliminary data.</text>
</comment>